<organism evidence="6 7">
    <name type="scientific">Desulfurococcus mucosus (strain ATCC 35584 / DSM 2162 / JCM 9187 / O7/1)</name>
    <dbReference type="NCBI Taxonomy" id="765177"/>
    <lineage>
        <taxon>Archaea</taxon>
        <taxon>Thermoproteota</taxon>
        <taxon>Thermoprotei</taxon>
        <taxon>Desulfurococcales</taxon>
        <taxon>Desulfurococcaceae</taxon>
        <taxon>Desulfurococcus</taxon>
    </lineage>
</organism>
<dbReference type="GO" id="GO:1904680">
    <property type="term" value="F:peptide transmembrane transporter activity"/>
    <property type="evidence" value="ECO:0007669"/>
    <property type="project" value="TreeGrafter"/>
</dbReference>
<evidence type="ECO:0000256" key="3">
    <source>
        <dbReference type="ARBA" id="ARBA00022729"/>
    </source>
</evidence>
<keyword evidence="4" id="KW-1133">Transmembrane helix</keyword>
<dbReference type="InterPro" id="IPR039424">
    <property type="entry name" value="SBP_5"/>
</dbReference>
<keyword evidence="4" id="KW-0472">Membrane</keyword>
<proteinExistence type="inferred from homology"/>
<dbReference type="Gene3D" id="3.10.105.10">
    <property type="entry name" value="Dipeptide-binding Protein, Domain 3"/>
    <property type="match status" value="1"/>
</dbReference>
<keyword evidence="4" id="KW-0812">Transmembrane</keyword>
<feature type="domain" description="Solute-binding protein family 5" evidence="5">
    <location>
        <begin position="46"/>
        <end position="305"/>
    </location>
</feature>
<dbReference type="SUPFAM" id="SSF53850">
    <property type="entry name" value="Periplasmic binding protein-like II"/>
    <property type="match status" value="1"/>
</dbReference>
<dbReference type="HOGENOM" id="CLU_010991_0_0_2"/>
<evidence type="ECO:0000256" key="1">
    <source>
        <dbReference type="ARBA" id="ARBA00005695"/>
    </source>
</evidence>
<keyword evidence="3" id="KW-0732">Signal</keyword>
<protein>
    <submittedName>
        <fullName evidence="6">Solute binding protein</fullName>
    </submittedName>
</protein>
<feature type="transmembrane region" description="Helical" evidence="4">
    <location>
        <begin position="958"/>
        <end position="978"/>
    </location>
</feature>
<dbReference type="PANTHER" id="PTHR30290:SF9">
    <property type="entry name" value="OLIGOPEPTIDE-BINDING PROTEIN APPA"/>
    <property type="match status" value="1"/>
</dbReference>
<evidence type="ECO:0000259" key="5">
    <source>
        <dbReference type="Pfam" id="PF00496"/>
    </source>
</evidence>
<reference evidence="6 7" key="2">
    <citation type="journal article" date="2011" name="Stand. Genomic Sci.">
        <title>Complete genome sequence of Desulfurococcus mucosus type strain (O7/1).</title>
        <authorList>
            <person name="Wirth R."/>
            <person name="Chertkov O."/>
            <person name="Held B."/>
            <person name="Lapidus A."/>
            <person name="Nolan M."/>
            <person name="Lucas S."/>
            <person name="Hammon N."/>
            <person name="Deshpande S."/>
            <person name="Cheng J.F."/>
            <person name="Tapia R."/>
            <person name="Han C."/>
            <person name="Goodwin L."/>
            <person name="Pitluck S."/>
            <person name="Liolios K."/>
            <person name="Ioanna P."/>
            <person name="Ivanova N."/>
            <person name="Mavromatis K."/>
            <person name="Mikhailova N."/>
            <person name="Pati A."/>
            <person name="Chen A."/>
            <person name="Palaniappan K."/>
            <person name="Land M."/>
            <person name="Hauser L."/>
            <person name="Chang Y.J."/>
            <person name="Jeffries C.D."/>
            <person name="Bilek Y."/>
            <person name="Hader T."/>
            <person name="Rohde M."/>
            <person name="Spring S."/>
            <person name="Sikorski J."/>
            <person name="Goker M."/>
            <person name="Woyke T."/>
            <person name="Bristow J."/>
            <person name="Eisen J.A."/>
            <person name="Markowitz V."/>
            <person name="Hugenholtz P."/>
            <person name="Kyrpides N.C."/>
            <person name="Klenk H.P."/>
        </authorList>
    </citation>
    <scope>NUCLEOTIDE SEQUENCE [LARGE SCALE GENOMIC DNA]</scope>
    <source>
        <strain evidence="7">ATCC 35584 / DSM 2162 / JCM 9187 / O7/1</strain>
    </source>
</reference>
<dbReference type="RefSeq" id="WP_013562329.1">
    <property type="nucleotide sequence ID" value="NC_014961.1"/>
</dbReference>
<evidence type="ECO:0000256" key="4">
    <source>
        <dbReference type="SAM" id="Phobius"/>
    </source>
</evidence>
<accession>E8R9D1</accession>
<gene>
    <name evidence="6" type="ordered locus">Desmu_0803</name>
</gene>
<dbReference type="InterPro" id="IPR000914">
    <property type="entry name" value="SBP_5_dom"/>
</dbReference>
<dbReference type="GO" id="GO:0015833">
    <property type="term" value="P:peptide transport"/>
    <property type="evidence" value="ECO:0007669"/>
    <property type="project" value="TreeGrafter"/>
</dbReference>
<dbReference type="OrthoDB" id="194307at2157"/>
<dbReference type="Proteomes" id="UP000001068">
    <property type="component" value="Chromosome"/>
</dbReference>
<name>E8R9D1_DESM0</name>
<dbReference type="EMBL" id="CP002363">
    <property type="protein sequence ID" value="ADV65107.1"/>
    <property type="molecule type" value="Genomic_DNA"/>
</dbReference>
<dbReference type="STRING" id="765177.Desmu_0803"/>
<keyword evidence="7" id="KW-1185">Reference proteome</keyword>
<dbReference type="AlphaFoldDB" id="E8R9D1"/>
<dbReference type="KEGG" id="dmu:Desmu_0803"/>
<keyword evidence="2" id="KW-0813">Transport</keyword>
<dbReference type="PANTHER" id="PTHR30290">
    <property type="entry name" value="PERIPLASMIC BINDING COMPONENT OF ABC TRANSPORTER"/>
    <property type="match status" value="1"/>
</dbReference>
<evidence type="ECO:0000313" key="7">
    <source>
        <dbReference type="Proteomes" id="UP000001068"/>
    </source>
</evidence>
<sequence precursor="true">MNRYIPLLVLTIVLVSLLVVPIQTTVAQTTQPGPAVDKITVVRKTIEEVPDALTSGAIDAYMFSLKPAQAAQLQGKQGITLYSAPAGLIELTLNPAPVYVAVLNGSVSITEAASKLGVPAVAITNIYTTSEGKTVVELGAYPGKGVNPLAFREIRFALNYLIDRVAAASTIMRGFAVPMYTFLSQYDPDYAVIADIIAKYEFTYNPGYVDQVITDVLSKVGAVKIGGKWTYEGQPITLKFIIRQEDERRDIGYMFSSELKKLGFEVNEMEMTFSQAINIIYGTDPAAFEWHIYTAGWGKGGIDRYDSGTIAQFCAPWYGYMPGWGEPTWWNYKNDMIDTLTQKIYQGNYASKAERDELYRRATELCIKDAVRIWVVTRLDTWPVRSEVKGVTLDLGAGLRGIWNLREMYVEGRNELKLAHLWVWTSSSAWNTWGGFSDVYSVDFQRATYDPSMWNHPFNGEPMAFRAPYVVVTAGPTGKLNVSSSAVIWDVSKKQWVPVPNGTQATSKVVFDFSKIVGAKFHNGITITWADVVGYLAYLFDLIYDPNYSSLEPRLSSSSKPWADTVKGFEFDFNNKKVTVYIDYWHFDENYIASWASFSPVNPIEIHAATFELALDRRSETKYVLYQKKGYEWFSLVWPSHVAKVKETLQSYKNNNNVLSKVNKYAMGLLKMDEWNARIDADINWINTYNLAWISYGPFMLTKLDTQNQVLELKAFRDPTYPFKKGDWYFGQPVATSILSVSLESPIANKILPGQPANITVKLSGIPPFSLKYMVKDPRGIIIATGTGEKVSEDTFKVVLTPEFTKGLAYGSKYTIVLIGLSEEVAIPGISKQIVDTASLAEALSIQNVSDVLANVRSSAIAQINTIVSELKEQKAVDLDTLRDQLASALSGVAGVLVDQYVSLIGTAMDNMNRLSQTTASTINSQVSSQIQQIRTDMAALSEKVDATQNTLNSLQTYIFANIALTIIAIILSIVALLRKPKA</sequence>
<dbReference type="eggNOG" id="arCOG01672">
    <property type="taxonomic scope" value="Archaea"/>
</dbReference>
<comment type="similarity">
    <text evidence="1">Belongs to the bacterial solute-binding protein 5 family.</text>
</comment>
<evidence type="ECO:0000313" key="6">
    <source>
        <dbReference type="EMBL" id="ADV65107.1"/>
    </source>
</evidence>
<dbReference type="Pfam" id="PF00496">
    <property type="entry name" value="SBP_bac_5"/>
    <property type="match status" value="1"/>
</dbReference>
<dbReference type="GeneID" id="10153499"/>
<evidence type="ECO:0000256" key="2">
    <source>
        <dbReference type="ARBA" id="ARBA00022448"/>
    </source>
</evidence>
<reference evidence="7" key="1">
    <citation type="submission" date="2010-11" db="EMBL/GenBank/DDBJ databases">
        <title>The complete genome of Desulfurococcus mucosus DSM 2162.</title>
        <authorList>
            <consortium name="US DOE Joint Genome Institute (JGI-PGF)"/>
            <person name="Lucas S."/>
            <person name="Copeland A."/>
            <person name="Lapidus A."/>
            <person name="Bruce D."/>
            <person name="Goodwin L."/>
            <person name="Pitluck S."/>
            <person name="Kyrpides N."/>
            <person name="Mavromatis K."/>
            <person name="Pagani I."/>
            <person name="Ivanova N."/>
            <person name="Ovchinnikova G."/>
            <person name="Chertkov O."/>
            <person name="Held B."/>
            <person name="Brettin T."/>
            <person name="Detter J.C."/>
            <person name="Tapia R."/>
            <person name="Han C."/>
            <person name="Land M."/>
            <person name="Hauser L."/>
            <person name="Markowitz V."/>
            <person name="Cheng J.-F."/>
            <person name="Hugenholtz P."/>
            <person name="Woyke T."/>
            <person name="Wu D."/>
            <person name="Wirth R."/>
            <person name="Bilek Y."/>
            <person name="Hader T."/>
            <person name="Klenk H.-P."/>
            <person name="Eisen J.A."/>
        </authorList>
    </citation>
    <scope>NUCLEOTIDE SEQUENCE [LARGE SCALE GENOMIC DNA]</scope>
    <source>
        <strain evidence="7">ATCC 35584 / DSM 2162 / JCM 9187 / O7/1</strain>
    </source>
</reference>